<evidence type="ECO:0000313" key="4">
    <source>
        <dbReference type="EMBL" id="CAL1534030.1"/>
    </source>
</evidence>
<protein>
    <submittedName>
        <fullName evidence="4">Uncharacterized protein</fullName>
    </submittedName>
</protein>
<dbReference type="Gene3D" id="3.80.10.10">
    <property type="entry name" value="Ribonuclease Inhibitor"/>
    <property type="match status" value="1"/>
</dbReference>
<sequence length="467" mass="54265">MGEIGVVVNVCGFVDIFKAGISQQATVQRKEMADPFLGFELLLFRRFQQQPALWYEWRERLRRRADPDTSEDLEAACANDDSTLMTLESLEELGFGDIQQDLWFLSVMLHRRPKHLLEFVQEEIERERCKRFPKYGESLMMRYLNLHNFTVLSLDSMFKFGDDNRLPREIFRCQNVKYLSLKYNSLEYLPCDIGRLANLEYLALTNNKLSVWSLPYSLTFLTRLHTLYLDNNLLDALPGFLPFLPALETVHRHGNHNYFKSTFMWYHTDVNLRIIPVACEAQAYCKHESLQFWAAKAIIGSKLNFFQDPNIVPVLKDYISDIYRLFHICHHCNKACLSNTNGFKVITFKNPYLGNTCVPFQHWACSRECARAVEIPARLEQISAARELDLRYENYIKECIRKFSTCRSPRNMLSCAMSPDHGSCCGKGGDSPSKWSNTLNIPRKQRNRKRNKRLGPSVKSKCGCLIS</sequence>
<dbReference type="InterPro" id="IPR050216">
    <property type="entry name" value="LRR_domain-containing"/>
</dbReference>
<dbReference type="GO" id="GO:0005737">
    <property type="term" value="C:cytoplasm"/>
    <property type="evidence" value="ECO:0007669"/>
    <property type="project" value="TreeGrafter"/>
</dbReference>
<evidence type="ECO:0000256" key="2">
    <source>
        <dbReference type="ARBA" id="ARBA00022737"/>
    </source>
</evidence>
<keyword evidence="2" id="KW-0677">Repeat</keyword>
<feature type="region of interest" description="Disordered" evidence="3">
    <location>
        <begin position="429"/>
        <end position="459"/>
    </location>
</feature>
<dbReference type="InterPro" id="IPR032675">
    <property type="entry name" value="LRR_dom_sf"/>
</dbReference>
<gene>
    <name evidence="4" type="ORF">GSLYS_00007990001</name>
</gene>
<accession>A0AAV2HJ29</accession>
<organism evidence="4 5">
    <name type="scientific">Lymnaea stagnalis</name>
    <name type="common">Great pond snail</name>
    <name type="synonym">Helix stagnalis</name>
    <dbReference type="NCBI Taxonomy" id="6523"/>
    <lineage>
        <taxon>Eukaryota</taxon>
        <taxon>Metazoa</taxon>
        <taxon>Spiralia</taxon>
        <taxon>Lophotrochozoa</taxon>
        <taxon>Mollusca</taxon>
        <taxon>Gastropoda</taxon>
        <taxon>Heterobranchia</taxon>
        <taxon>Euthyneura</taxon>
        <taxon>Panpulmonata</taxon>
        <taxon>Hygrophila</taxon>
        <taxon>Lymnaeoidea</taxon>
        <taxon>Lymnaeidae</taxon>
        <taxon>Lymnaea</taxon>
    </lineage>
</organism>
<dbReference type="Proteomes" id="UP001497497">
    <property type="component" value="Unassembled WGS sequence"/>
</dbReference>
<feature type="compositionally biased region" description="Basic residues" evidence="3">
    <location>
        <begin position="443"/>
        <end position="453"/>
    </location>
</feature>
<dbReference type="AlphaFoldDB" id="A0AAV2HJ29"/>
<keyword evidence="5" id="KW-1185">Reference proteome</keyword>
<dbReference type="PANTHER" id="PTHR48051">
    <property type="match status" value="1"/>
</dbReference>
<name>A0AAV2HJ29_LYMST</name>
<evidence type="ECO:0000256" key="1">
    <source>
        <dbReference type="ARBA" id="ARBA00022614"/>
    </source>
</evidence>
<evidence type="ECO:0000256" key="3">
    <source>
        <dbReference type="SAM" id="MobiDB-lite"/>
    </source>
</evidence>
<comment type="caution">
    <text evidence="4">The sequence shown here is derived from an EMBL/GenBank/DDBJ whole genome shotgun (WGS) entry which is preliminary data.</text>
</comment>
<keyword evidence="1" id="KW-0433">Leucine-rich repeat</keyword>
<evidence type="ECO:0000313" key="5">
    <source>
        <dbReference type="Proteomes" id="UP001497497"/>
    </source>
</evidence>
<dbReference type="SUPFAM" id="SSF52058">
    <property type="entry name" value="L domain-like"/>
    <property type="match status" value="1"/>
</dbReference>
<dbReference type="EMBL" id="CAXITT010000159">
    <property type="protein sequence ID" value="CAL1534030.1"/>
    <property type="molecule type" value="Genomic_DNA"/>
</dbReference>
<reference evidence="4 5" key="1">
    <citation type="submission" date="2024-04" db="EMBL/GenBank/DDBJ databases">
        <authorList>
            <consortium name="Genoscope - CEA"/>
            <person name="William W."/>
        </authorList>
    </citation>
    <scope>NUCLEOTIDE SEQUENCE [LARGE SCALE GENOMIC DNA]</scope>
</reference>
<proteinExistence type="predicted"/>
<dbReference type="PANTHER" id="PTHR48051:SF1">
    <property type="entry name" value="RAS SUPPRESSOR PROTEIN 1"/>
    <property type="match status" value="1"/>
</dbReference>